<sequence>MLPVFRPPPVTPMSNVGKSFFTSNPTKTLYRNPNFNSTPISTITQCLSSMGINLAAACQIIDMDLELSSALKARLRPTLEFLVEFGFFGPIQRDGAGDECPTDGEFSGAVGKDGRTGISHPCSAGEEELLAGE</sequence>
<evidence type="ECO:0000256" key="1">
    <source>
        <dbReference type="SAM" id="MobiDB-lite"/>
    </source>
</evidence>
<evidence type="ECO:0000313" key="3">
    <source>
        <dbReference type="Proteomes" id="UP000325081"/>
    </source>
</evidence>
<dbReference type="AlphaFoldDB" id="A0A5A7RDQ1"/>
<gene>
    <name evidence="2" type="ORF">STAS_32313</name>
</gene>
<feature type="region of interest" description="Disordered" evidence="1">
    <location>
        <begin position="95"/>
        <end position="133"/>
    </location>
</feature>
<organism evidence="2 3">
    <name type="scientific">Striga asiatica</name>
    <name type="common">Asiatic witchweed</name>
    <name type="synonym">Buchnera asiatica</name>
    <dbReference type="NCBI Taxonomy" id="4170"/>
    <lineage>
        <taxon>Eukaryota</taxon>
        <taxon>Viridiplantae</taxon>
        <taxon>Streptophyta</taxon>
        <taxon>Embryophyta</taxon>
        <taxon>Tracheophyta</taxon>
        <taxon>Spermatophyta</taxon>
        <taxon>Magnoliopsida</taxon>
        <taxon>eudicotyledons</taxon>
        <taxon>Gunneridae</taxon>
        <taxon>Pentapetalae</taxon>
        <taxon>asterids</taxon>
        <taxon>lamiids</taxon>
        <taxon>Lamiales</taxon>
        <taxon>Orobanchaceae</taxon>
        <taxon>Buchnereae</taxon>
        <taxon>Striga</taxon>
    </lineage>
</organism>
<dbReference type="Proteomes" id="UP000325081">
    <property type="component" value="Unassembled WGS sequence"/>
</dbReference>
<proteinExistence type="predicted"/>
<dbReference type="EMBL" id="BKCP01011503">
    <property type="protein sequence ID" value="GER54697.1"/>
    <property type="molecule type" value="Genomic_DNA"/>
</dbReference>
<comment type="caution">
    <text evidence="2">The sequence shown here is derived from an EMBL/GenBank/DDBJ whole genome shotgun (WGS) entry which is preliminary data.</text>
</comment>
<dbReference type="OrthoDB" id="637682at2759"/>
<accession>A0A5A7RDQ1</accession>
<reference evidence="3" key="1">
    <citation type="journal article" date="2019" name="Curr. Biol.">
        <title>Genome Sequence of Striga asiatica Provides Insight into the Evolution of Plant Parasitism.</title>
        <authorList>
            <person name="Yoshida S."/>
            <person name="Kim S."/>
            <person name="Wafula E.K."/>
            <person name="Tanskanen J."/>
            <person name="Kim Y.M."/>
            <person name="Honaas L."/>
            <person name="Yang Z."/>
            <person name="Spallek T."/>
            <person name="Conn C.E."/>
            <person name="Ichihashi Y."/>
            <person name="Cheong K."/>
            <person name="Cui S."/>
            <person name="Der J.P."/>
            <person name="Gundlach H."/>
            <person name="Jiao Y."/>
            <person name="Hori C."/>
            <person name="Ishida J.K."/>
            <person name="Kasahara H."/>
            <person name="Kiba T."/>
            <person name="Kim M.S."/>
            <person name="Koo N."/>
            <person name="Laohavisit A."/>
            <person name="Lee Y.H."/>
            <person name="Lumba S."/>
            <person name="McCourt P."/>
            <person name="Mortimer J.C."/>
            <person name="Mutuku J.M."/>
            <person name="Nomura T."/>
            <person name="Sasaki-Sekimoto Y."/>
            <person name="Seto Y."/>
            <person name="Wang Y."/>
            <person name="Wakatake T."/>
            <person name="Sakakibara H."/>
            <person name="Demura T."/>
            <person name="Yamaguchi S."/>
            <person name="Yoneyama K."/>
            <person name="Manabe R.I."/>
            <person name="Nelson D.C."/>
            <person name="Schulman A.H."/>
            <person name="Timko M.P."/>
            <person name="dePamphilis C.W."/>
            <person name="Choi D."/>
            <person name="Shirasu K."/>
        </authorList>
    </citation>
    <scope>NUCLEOTIDE SEQUENCE [LARGE SCALE GENOMIC DNA]</scope>
    <source>
        <strain evidence="3">cv. UVA1</strain>
    </source>
</reference>
<keyword evidence="3" id="KW-1185">Reference proteome</keyword>
<evidence type="ECO:0000313" key="2">
    <source>
        <dbReference type="EMBL" id="GER54697.1"/>
    </source>
</evidence>
<name>A0A5A7RDQ1_STRAF</name>
<protein>
    <submittedName>
        <fullName evidence="2">SNF2 domain-containing protein</fullName>
    </submittedName>
</protein>
<feature type="non-terminal residue" evidence="2">
    <location>
        <position position="133"/>
    </location>
</feature>